<keyword evidence="1" id="KW-0812">Transmembrane</keyword>
<dbReference type="InterPro" id="IPR007359">
    <property type="entry name" value="SigmaE_reg_RseC_MucC"/>
</dbReference>
<dbReference type="EMBL" id="JACHHW010000004">
    <property type="protein sequence ID" value="MBB5187269.1"/>
    <property type="molecule type" value="Genomic_DNA"/>
</dbReference>
<feature type="transmembrane region" description="Helical" evidence="1">
    <location>
        <begin position="108"/>
        <end position="125"/>
    </location>
</feature>
<evidence type="ECO:0000313" key="2">
    <source>
        <dbReference type="EMBL" id="MBB5187269.1"/>
    </source>
</evidence>
<keyword evidence="3" id="KW-1185">Reference proteome</keyword>
<dbReference type="RefSeq" id="WP_184462110.1">
    <property type="nucleotide sequence ID" value="NZ_JACHHW010000004.1"/>
</dbReference>
<protein>
    <submittedName>
        <fullName evidence="2">Sigma-E factor negative regulatory protein RseC</fullName>
    </submittedName>
</protein>
<dbReference type="PIRSF" id="PIRSF004923">
    <property type="entry name" value="RseC"/>
    <property type="match status" value="1"/>
</dbReference>
<sequence length="163" mass="17486">MITETGRVVGIDSDALWVETIQRSTCSSCSAQKGCGQGLMNKAFDGRRNQLRVMLQNQCADDFRLDDQVDICIPERALVGGAMLVYLLPLVTMLIAMTSINHFVDGDVAAAGGALFGFVGGLAVLRAHARLNRNNPAYQPKVLAKKPVSGPQLVSVFNSPHSV</sequence>
<organism evidence="2 3">
    <name type="scientific">Zhongshania antarctica</name>
    <dbReference type="NCBI Taxonomy" id="641702"/>
    <lineage>
        <taxon>Bacteria</taxon>
        <taxon>Pseudomonadati</taxon>
        <taxon>Pseudomonadota</taxon>
        <taxon>Gammaproteobacteria</taxon>
        <taxon>Cellvibrionales</taxon>
        <taxon>Spongiibacteraceae</taxon>
        <taxon>Zhongshania</taxon>
    </lineage>
</organism>
<keyword evidence="1" id="KW-1133">Transmembrane helix</keyword>
<name>A0A840R2A9_9GAMM</name>
<reference evidence="2 3" key="1">
    <citation type="submission" date="2020-08" db="EMBL/GenBank/DDBJ databases">
        <title>Genomic Encyclopedia of Type Strains, Phase IV (KMG-IV): sequencing the most valuable type-strain genomes for metagenomic binning, comparative biology and taxonomic classification.</title>
        <authorList>
            <person name="Goeker M."/>
        </authorList>
    </citation>
    <scope>NUCLEOTIDE SEQUENCE [LARGE SCALE GENOMIC DNA]</scope>
    <source>
        <strain evidence="2 3">DSM 25701</strain>
    </source>
</reference>
<dbReference type="AlphaFoldDB" id="A0A840R2A9"/>
<comment type="caution">
    <text evidence="2">The sequence shown here is derived from an EMBL/GenBank/DDBJ whole genome shotgun (WGS) entry which is preliminary data.</text>
</comment>
<accession>A0A840R2A9</accession>
<evidence type="ECO:0000313" key="3">
    <source>
        <dbReference type="Proteomes" id="UP000536640"/>
    </source>
</evidence>
<keyword evidence="1" id="KW-0472">Membrane</keyword>
<dbReference type="PANTHER" id="PTHR35867">
    <property type="entry name" value="PROTEIN RSEC"/>
    <property type="match status" value="1"/>
</dbReference>
<feature type="transmembrane region" description="Helical" evidence="1">
    <location>
        <begin position="77"/>
        <end position="96"/>
    </location>
</feature>
<dbReference type="InterPro" id="IPR026268">
    <property type="entry name" value="RseC"/>
</dbReference>
<dbReference type="PANTHER" id="PTHR35867:SF1">
    <property type="entry name" value="PROTEIN RSEC"/>
    <property type="match status" value="1"/>
</dbReference>
<evidence type="ECO:0000256" key="1">
    <source>
        <dbReference type="SAM" id="Phobius"/>
    </source>
</evidence>
<proteinExistence type="predicted"/>
<gene>
    <name evidence="2" type="ORF">HNQ57_001538</name>
</gene>
<dbReference type="Pfam" id="PF04246">
    <property type="entry name" value="RseC_MucC"/>
    <property type="match status" value="1"/>
</dbReference>
<dbReference type="Proteomes" id="UP000536640">
    <property type="component" value="Unassembled WGS sequence"/>
</dbReference>